<dbReference type="PANTHER" id="PTHR22901">
    <property type="entry name" value="SIALATE O-ACETYLESTERASE"/>
    <property type="match status" value="1"/>
</dbReference>
<dbReference type="EMBL" id="CP111020">
    <property type="protein sequence ID" value="WAR15455.1"/>
    <property type="molecule type" value="Genomic_DNA"/>
</dbReference>
<sequence length="489" mass="52043">MDGGGMGGGMVGGGGIGGGMMDGCGMGGMDGIGGGMMDGGGMGGGIMDGGGIGGGMRGDGGMGGGMKDGSDGATFRTANYYHSHMVLQKSPAKANIWGYGNAGADVSVTIDGKTVSHVTIGSNTQWNVLLPPMGAGGPHVLTFTSGGVNVTLNDVMFGDVWVCSGQSNMYFQLDRVQSATPLTEPTILNQWHRPGNDATTSSFSAVCLLYAMELIPDLGIPMGMVESSWGGTPVETWSSPDAINVCNAHRGKRMFPGENNAGHAAQYSCQFSSMIQDWREKFHQQSGQQTSQQLAPNANKTIHAGFTDLRWAQTASYGYVPNPTLRNVFMAVAMDLPDFHSPYGTIHPRDKYDVAERLALAARVVAYNESNIEYQGPFPSKFTLSGHTMTIEYDQGNNPIEVRSDRGFEVCCGHSNNFTCGIYNFRPAPITQHDQSTVTIDTSVCHGTNHFVTGVRYAWEVSPCDVKMCAIYGEDDDLPAPAFIKHVPF</sequence>
<proteinExistence type="predicted"/>
<dbReference type="SUPFAM" id="SSF52266">
    <property type="entry name" value="SGNH hydrolase"/>
    <property type="match status" value="1"/>
</dbReference>
<organism evidence="1 2">
    <name type="scientific">Mya arenaria</name>
    <name type="common">Soft-shell clam</name>
    <dbReference type="NCBI Taxonomy" id="6604"/>
    <lineage>
        <taxon>Eukaryota</taxon>
        <taxon>Metazoa</taxon>
        <taxon>Spiralia</taxon>
        <taxon>Lophotrochozoa</taxon>
        <taxon>Mollusca</taxon>
        <taxon>Bivalvia</taxon>
        <taxon>Autobranchia</taxon>
        <taxon>Heteroconchia</taxon>
        <taxon>Euheterodonta</taxon>
        <taxon>Imparidentia</taxon>
        <taxon>Neoheterodontei</taxon>
        <taxon>Myida</taxon>
        <taxon>Myoidea</taxon>
        <taxon>Myidae</taxon>
        <taxon>Mya</taxon>
    </lineage>
</organism>
<gene>
    <name evidence="1" type="ORF">MAR_005560</name>
</gene>
<keyword evidence="2" id="KW-1185">Reference proteome</keyword>
<evidence type="ECO:0000313" key="1">
    <source>
        <dbReference type="EMBL" id="WAR15455.1"/>
    </source>
</evidence>
<protein>
    <submittedName>
        <fullName evidence="1">SIAE-like protein</fullName>
    </submittedName>
</protein>
<accession>A0ABY7EZV2</accession>
<dbReference type="Proteomes" id="UP001164746">
    <property type="component" value="Chromosome 9"/>
</dbReference>
<evidence type="ECO:0000313" key="2">
    <source>
        <dbReference type="Proteomes" id="UP001164746"/>
    </source>
</evidence>
<name>A0ABY7EZV2_MYAAR</name>
<dbReference type="Gene3D" id="3.40.50.1110">
    <property type="entry name" value="SGNH hydrolase"/>
    <property type="match status" value="1"/>
</dbReference>
<dbReference type="InterPro" id="IPR036514">
    <property type="entry name" value="SGNH_hydro_sf"/>
</dbReference>
<dbReference type="InterPro" id="IPR039329">
    <property type="entry name" value="SIAE"/>
</dbReference>
<reference evidence="1" key="1">
    <citation type="submission" date="2022-11" db="EMBL/GenBank/DDBJ databases">
        <title>Centuries of genome instability and evolution in soft-shell clam transmissible cancer (bioRxiv).</title>
        <authorList>
            <person name="Hart S.F.M."/>
            <person name="Yonemitsu M.A."/>
            <person name="Giersch R.M."/>
            <person name="Beal B.F."/>
            <person name="Arriagada G."/>
            <person name="Davis B.W."/>
            <person name="Ostrander E.A."/>
            <person name="Goff S.P."/>
            <person name="Metzger M.J."/>
        </authorList>
    </citation>
    <scope>NUCLEOTIDE SEQUENCE</scope>
    <source>
        <strain evidence="1">MELC-2E11</strain>
        <tissue evidence="1">Siphon/mantle</tissue>
    </source>
</reference>
<dbReference type="PANTHER" id="PTHR22901:SF0">
    <property type="entry name" value="SIALATE O-ACETYLESTERASE"/>
    <property type="match status" value="1"/>
</dbReference>